<dbReference type="PANTHER" id="PTHR13482">
    <property type="entry name" value="MICRORNA PROCESSOR COMPLEX SUBUNIT DGCR8"/>
    <property type="match status" value="1"/>
</dbReference>
<proteinExistence type="predicted"/>
<dbReference type="Proteomes" id="UP000616769">
    <property type="component" value="Unassembled WGS sequence"/>
</dbReference>
<reference evidence="1 2" key="1">
    <citation type="journal article" date="2015" name="Parasit. Vectors">
        <title>Draft genome of the scabies mite.</title>
        <authorList>
            <person name="Rider S.D.Jr."/>
            <person name="Morgan M.S."/>
            <person name="Arlian L.G."/>
        </authorList>
    </citation>
    <scope>NUCLEOTIDE SEQUENCE [LARGE SCALE GENOMIC DNA]</scope>
    <source>
        <strain evidence="1">Arlian Lab</strain>
    </source>
</reference>
<dbReference type="VEuPathDB" id="VectorBase:SSCA009004"/>
<dbReference type="Gene3D" id="3.30.160.20">
    <property type="match status" value="2"/>
</dbReference>
<dbReference type="InterPro" id="IPR040375">
    <property type="entry name" value="DGCR8"/>
</dbReference>
<gene>
    <name evidence="1" type="ORF">QR98_0049570</name>
</gene>
<comment type="caution">
    <text evidence="1">The sequence shown here is derived from an EMBL/GenBank/DDBJ whole genome shotgun (WGS) entry which is preliminary data.</text>
</comment>
<evidence type="ECO:0000313" key="2">
    <source>
        <dbReference type="Proteomes" id="UP000616769"/>
    </source>
</evidence>
<dbReference type="GO" id="GO:0070878">
    <property type="term" value="F:primary miRNA binding"/>
    <property type="evidence" value="ECO:0007669"/>
    <property type="project" value="TreeGrafter"/>
</dbReference>
<name>A0A132A7T6_SARSC</name>
<dbReference type="GO" id="GO:0042802">
    <property type="term" value="F:identical protein binding"/>
    <property type="evidence" value="ECO:0007669"/>
    <property type="project" value="InterPro"/>
</dbReference>
<evidence type="ECO:0000313" key="1">
    <source>
        <dbReference type="EMBL" id="KPM06480.1"/>
    </source>
</evidence>
<dbReference type="InterPro" id="IPR014720">
    <property type="entry name" value="dsRBD_dom"/>
</dbReference>
<organism evidence="1 2">
    <name type="scientific">Sarcoptes scabiei</name>
    <name type="common">Itch mite</name>
    <name type="synonym">Acarus scabiei</name>
    <dbReference type="NCBI Taxonomy" id="52283"/>
    <lineage>
        <taxon>Eukaryota</taxon>
        <taxon>Metazoa</taxon>
        <taxon>Ecdysozoa</taxon>
        <taxon>Arthropoda</taxon>
        <taxon>Chelicerata</taxon>
        <taxon>Arachnida</taxon>
        <taxon>Acari</taxon>
        <taxon>Acariformes</taxon>
        <taxon>Sarcoptiformes</taxon>
        <taxon>Astigmata</taxon>
        <taxon>Psoroptidia</taxon>
        <taxon>Sarcoptoidea</taxon>
        <taxon>Sarcoptidae</taxon>
        <taxon>Sarcoptinae</taxon>
        <taxon>Sarcoptes</taxon>
    </lineage>
</organism>
<dbReference type="GO" id="GO:0003725">
    <property type="term" value="F:double-stranded RNA binding"/>
    <property type="evidence" value="ECO:0007669"/>
    <property type="project" value="TreeGrafter"/>
</dbReference>
<protein>
    <submittedName>
        <fullName evidence="1">Uncharacterized protein</fullName>
    </submittedName>
</protein>
<dbReference type="FunFam" id="3.30.160.20:FF:000021">
    <property type="entry name" value="Microprocessor complex subunit DGCR8"/>
    <property type="match status" value="1"/>
</dbReference>
<dbReference type="GO" id="GO:0020037">
    <property type="term" value="F:heme binding"/>
    <property type="evidence" value="ECO:0007669"/>
    <property type="project" value="InterPro"/>
</dbReference>
<sequence>MEYGKGYGSSKKEAKTEAARASLDILIPDLKNSEYQKLNRSESDLNFFDEINIEDQRINELCLKAGQYSPYQILVECIKRFDCENFILYGIEDMDIKTEVNMIRNHKIEFKMIVGSHTATIICKNKREGKQRAAQKILQSLHPNLKSWGSLLKLYGQGSCKTSKEKKEEAQKITELQNYACSNKPNYAILDKLKEEMLKLRDRSTVKNQLMNRPDGCVCNGDWLK</sequence>
<dbReference type="AlphaFoldDB" id="A0A132A7T6"/>
<dbReference type="GO" id="GO:0070877">
    <property type="term" value="C:microprocessor complex"/>
    <property type="evidence" value="ECO:0007669"/>
    <property type="project" value="InterPro"/>
</dbReference>
<dbReference type="OrthoDB" id="112668at2759"/>
<dbReference type="EMBL" id="JXLN01010899">
    <property type="protein sequence ID" value="KPM06480.1"/>
    <property type="molecule type" value="Genomic_DNA"/>
</dbReference>
<dbReference type="PANTHER" id="PTHR13482:SF3">
    <property type="entry name" value="MICROPROCESSOR COMPLEX SUBUNIT DGCR8"/>
    <property type="match status" value="1"/>
</dbReference>
<dbReference type="SUPFAM" id="SSF54768">
    <property type="entry name" value="dsRNA-binding domain-like"/>
    <property type="match status" value="2"/>
</dbReference>
<dbReference type="PROSITE" id="PS50137">
    <property type="entry name" value="DS_RBD"/>
    <property type="match status" value="1"/>
</dbReference>
<dbReference type="CDD" id="cd19868">
    <property type="entry name" value="DSRM_DGCR8_rpt2"/>
    <property type="match status" value="1"/>
</dbReference>
<dbReference type="GO" id="GO:0031053">
    <property type="term" value="P:primary miRNA processing"/>
    <property type="evidence" value="ECO:0007669"/>
    <property type="project" value="InterPro"/>
</dbReference>
<accession>A0A132A7T6</accession>